<evidence type="ECO:0000313" key="3">
    <source>
        <dbReference type="Proteomes" id="UP000609346"/>
    </source>
</evidence>
<organism evidence="2 3">
    <name type="scientific">Paenibacillus terricola</name>
    <dbReference type="NCBI Taxonomy" id="2763503"/>
    <lineage>
        <taxon>Bacteria</taxon>
        <taxon>Bacillati</taxon>
        <taxon>Bacillota</taxon>
        <taxon>Bacilli</taxon>
        <taxon>Bacillales</taxon>
        <taxon>Paenibacillaceae</taxon>
        <taxon>Paenibacillus</taxon>
    </lineage>
</organism>
<keyword evidence="1" id="KW-0472">Membrane</keyword>
<dbReference type="RefSeq" id="WP_191205297.1">
    <property type="nucleotide sequence ID" value="NZ_JACXZA010000005.1"/>
</dbReference>
<name>A0ABR8N154_9BACL</name>
<sequence length="157" mass="17154">MIINRTVEGKLVVSEFGGDPQQLAAAISKLTSKDSVTQLIRLKGQFVVASKTDSNEILYIPELVNLDSNSAMEQSLEPSSKVGVEIKEQNVSTFIKSLKEVQINPNDEDSSASLVEQEANPIRNWTFIMGLSVLIAALAAVIVYFVIKRNTTKSAKL</sequence>
<evidence type="ECO:0000313" key="2">
    <source>
        <dbReference type="EMBL" id="MBD3920991.1"/>
    </source>
</evidence>
<gene>
    <name evidence="2" type="ORF">H8B09_19650</name>
</gene>
<evidence type="ECO:0000256" key="1">
    <source>
        <dbReference type="SAM" id="Phobius"/>
    </source>
</evidence>
<evidence type="ECO:0008006" key="4">
    <source>
        <dbReference type="Google" id="ProtNLM"/>
    </source>
</evidence>
<feature type="transmembrane region" description="Helical" evidence="1">
    <location>
        <begin position="125"/>
        <end position="147"/>
    </location>
</feature>
<proteinExistence type="predicted"/>
<keyword evidence="3" id="KW-1185">Reference proteome</keyword>
<dbReference type="Proteomes" id="UP000609346">
    <property type="component" value="Unassembled WGS sequence"/>
</dbReference>
<comment type="caution">
    <text evidence="2">The sequence shown here is derived from an EMBL/GenBank/DDBJ whole genome shotgun (WGS) entry which is preliminary data.</text>
</comment>
<accession>A0ABR8N154</accession>
<dbReference type="EMBL" id="JACXZA010000005">
    <property type="protein sequence ID" value="MBD3920991.1"/>
    <property type="molecule type" value="Genomic_DNA"/>
</dbReference>
<keyword evidence="1" id="KW-0812">Transmembrane</keyword>
<keyword evidence="1" id="KW-1133">Transmembrane helix</keyword>
<protein>
    <recommendedName>
        <fullName evidence="4">Flagellar M-ring N-terminal domain-containing protein</fullName>
    </recommendedName>
</protein>
<reference evidence="2 3" key="1">
    <citation type="submission" date="2020-09" db="EMBL/GenBank/DDBJ databases">
        <title>Paenibacillus sp. strain PR3 16S rRNA gene Genome sequencing and assembly.</title>
        <authorList>
            <person name="Kim J."/>
        </authorList>
    </citation>
    <scope>NUCLEOTIDE SEQUENCE [LARGE SCALE GENOMIC DNA]</scope>
    <source>
        <strain evidence="2 3">PR3</strain>
    </source>
</reference>